<dbReference type="Proteomes" id="UP001596004">
    <property type="component" value="Unassembled WGS sequence"/>
</dbReference>
<accession>A0ABV9CEL2</accession>
<protein>
    <submittedName>
        <fullName evidence="3">YcaO-like family protein</fullName>
    </submittedName>
</protein>
<comment type="caution">
    <text evidence="3">The sequence shown here is derived from an EMBL/GenBank/DDBJ whole genome shotgun (WGS) entry which is preliminary data.</text>
</comment>
<feature type="region of interest" description="Disordered" evidence="1">
    <location>
        <begin position="331"/>
        <end position="355"/>
    </location>
</feature>
<dbReference type="InterPro" id="IPR027624">
    <property type="entry name" value="TOMM_cyclo_SagD"/>
</dbReference>
<dbReference type="Gene3D" id="3.30.160.660">
    <property type="match status" value="1"/>
</dbReference>
<proteinExistence type="predicted"/>
<dbReference type="PANTHER" id="PTHR37809:SF1">
    <property type="entry name" value="RIBOSOMAL PROTEIN S12 METHYLTHIOTRANSFERASE ACCESSORY FACTOR YCAO"/>
    <property type="match status" value="1"/>
</dbReference>
<dbReference type="EMBL" id="JBHSFP010000005">
    <property type="protein sequence ID" value="MFC4531075.1"/>
    <property type="molecule type" value="Genomic_DNA"/>
</dbReference>
<name>A0ABV9CEL2_9ACTN</name>
<evidence type="ECO:0000256" key="1">
    <source>
        <dbReference type="SAM" id="MobiDB-lite"/>
    </source>
</evidence>
<dbReference type="NCBIfam" id="TIGR03604">
    <property type="entry name" value="TOMM_cyclo_SagD"/>
    <property type="match status" value="1"/>
</dbReference>
<dbReference type="PROSITE" id="PS51664">
    <property type="entry name" value="YCAO"/>
    <property type="match status" value="1"/>
</dbReference>
<gene>
    <name evidence="3" type="ORF">ACFO60_09905</name>
</gene>
<feature type="compositionally biased region" description="Low complexity" evidence="1">
    <location>
        <begin position="331"/>
        <end position="341"/>
    </location>
</feature>
<reference evidence="4" key="1">
    <citation type="journal article" date="2019" name="Int. J. Syst. Evol. Microbiol.">
        <title>The Global Catalogue of Microorganisms (GCM) 10K type strain sequencing project: providing services to taxonomists for standard genome sequencing and annotation.</title>
        <authorList>
            <consortium name="The Broad Institute Genomics Platform"/>
            <consortium name="The Broad Institute Genome Sequencing Center for Infectious Disease"/>
            <person name="Wu L."/>
            <person name="Ma J."/>
        </authorList>
    </citation>
    <scope>NUCLEOTIDE SEQUENCE [LARGE SCALE GENOMIC DNA]</scope>
    <source>
        <strain evidence="4">CGMCC 4.7132</strain>
    </source>
</reference>
<dbReference type="RefSeq" id="WP_380839374.1">
    <property type="nucleotide sequence ID" value="NZ_JBHSFP010000005.1"/>
</dbReference>
<dbReference type="InterPro" id="IPR003776">
    <property type="entry name" value="YcaO-like_dom"/>
</dbReference>
<sequence>MAEPSALLSLAGPYGAVGRPVRVNTHGWMPEECFLYTAPTGNPSAVAGPFRPDARTAQGTGRSYGDPDRARLLAVAEAVERYAGLLVDERSLVVAPAAELGSRALDLGRVPRCSARELSRPGCPIHDIDTARPIRWTRATDLHTGDTVLVPAVMAFLRFPESDAENFWIPISTGCAVHRSFEAAAVNAICEVVERDALALTWLLRRALPRLAEGRLSGPARRIVAWCADRGVESFLYDATTDVGVPVVFCLQTTENAPRTGQLVGAACGFDVASLAEHALLETMGLRPGIEGRRALPRRYADHRSVDDQAAVMAARSRRKAFEFLLTAPPASRPASAAPNSPFAPGPAPDSAPGFDLGSDRGRLAFLLRRLAELGMTVLAVDLTTRELRDSDHVAVRVIVPELQPMSVRPLVQYRRHARLRTAAGRLGLRPLPMRRLNAYPQPMA</sequence>
<dbReference type="Gene3D" id="3.30.1330.230">
    <property type="match status" value="1"/>
</dbReference>
<dbReference type="Pfam" id="PF02624">
    <property type="entry name" value="YcaO"/>
    <property type="match status" value="1"/>
</dbReference>
<dbReference type="Gene3D" id="3.30.40.250">
    <property type="match status" value="1"/>
</dbReference>
<evidence type="ECO:0000259" key="2">
    <source>
        <dbReference type="PROSITE" id="PS51664"/>
    </source>
</evidence>
<evidence type="ECO:0000313" key="4">
    <source>
        <dbReference type="Proteomes" id="UP001596004"/>
    </source>
</evidence>
<feature type="domain" description="YcaO" evidence="2">
    <location>
        <begin position="59"/>
        <end position="445"/>
    </location>
</feature>
<organism evidence="3 4">
    <name type="scientific">Sphaerisporangium dianthi</name>
    <dbReference type="NCBI Taxonomy" id="1436120"/>
    <lineage>
        <taxon>Bacteria</taxon>
        <taxon>Bacillati</taxon>
        <taxon>Actinomycetota</taxon>
        <taxon>Actinomycetes</taxon>
        <taxon>Streptosporangiales</taxon>
        <taxon>Streptosporangiaceae</taxon>
        <taxon>Sphaerisporangium</taxon>
    </lineage>
</organism>
<dbReference type="PANTHER" id="PTHR37809">
    <property type="entry name" value="RIBOSOMAL PROTEIN S12 METHYLTHIOTRANSFERASE ACCESSORY FACTOR YCAO"/>
    <property type="match status" value="1"/>
</dbReference>
<keyword evidence="4" id="KW-1185">Reference proteome</keyword>
<evidence type="ECO:0000313" key="3">
    <source>
        <dbReference type="EMBL" id="MFC4531075.1"/>
    </source>
</evidence>